<reference evidence="4" key="1">
    <citation type="submission" date="2023-07" db="EMBL/GenBank/DDBJ databases">
        <title>30 novel species of actinomycetes from the DSMZ collection.</title>
        <authorList>
            <person name="Nouioui I."/>
        </authorList>
    </citation>
    <scope>NUCLEOTIDE SEQUENCE [LARGE SCALE GENOMIC DNA]</scope>
    <source>
        <strain evidence="4">DSM 44918</strain>
    </source>
</reference>
<comment type="caution">
    <text evidence="3">The sequence shown here is derived from an EMBL/GenBank/DDBJ whole genome shotgun (WGS) entry which is preliminary data.</text>
</comment>
<feature type="active site" description="Proton acceptor" evidence="2">
    <location>
        <position position="129"/>
    </location>
</feature>
<dbReference type="RefSeq" id="WP_311602890.1">
    <property type="nucleotide sequence ID" value="NZ_JAVREM010000060.1"/>
</dbReference>
<dbReference type="Pfam" id="PF13563">
    <property type="entry name" value="2_5_RNA_ligase2"/>
    <property type="match status" value="1"/>
</dbReference>
<proteinExistence type="inferred from homology"/>
<protein>
    <recommendedName>
        <fullName evidence="2">RNA 2',3'-cyclic phosphodiesterase</fullName>
        <shortName evidence="2">RNA 2',3'-CPDase</shortName>
        <ecNumber evidence="2">3.1.4.58</ecNumber>
    </recommendedName>
</protein>
<organism evidence="3 4">
    <name type="scientific">Streptomyces millisiae</name>
    <dbReference type="NCBI Taxonomy" id="3075542"/>
    <lineage>
        <taxon>Bacteria</taxon>
        <taxon>Bacillati</taxon>
        <taxon>Actinomycetota</taxon>
        <taxon>Actinomycetes</taxon>
        <taxon>Kitasatosporales</taxon>
        <taxon>Streptomycetaceae</taxon>
        <taxon>Streptomyces</taxon>
    </lineage>
</organism>
<keyword evidence="4" id="KW-1185">Reference proteome</keyword>
<dbReference type="EMBL" id="JAVREM010000060">
    <property type="protein sequence ID" value="MDT0322333.1"/>
    <property type="molecule type" value="Genomic_DNA"/>
</dbReference>
<dbReference type="InterPro" id="IPR009097">
    <property type="entry name" value="Cyclic_Pdiesterase"/>
</dbReference>
<evidence type="ECO:0000256" key="1">
    <source>
        <dbReference type="ARBA" id="ARBA00022801"/>
    </source>
</evidence>
<dbReference type="Gene3D" id="3.90.1140.10">
    <property type="entry name" value="Cyclic phosphodiesterase"/>
    <property type="match status" value="1"/>
</dbReference>
<name>A0ABU2LZ85_9ACTN</name>
<comment type="catalytic activity">
    <reaction evidence="2">
        <text>a 3'-end 2',3'-cyclophospho-ribonucleotide-RNA + H2O = a 3'-end 2'-phospho-ribonucleotide-RNA + H(+)</text>
        <dbReference type="Rhea" id="RHEA:11828"/>
        <dbReference type="Rhea" id="RHEA-COMP:10464"/>
        <dbReference type="Rhea" id="RHEA-COMP:17353"/>
        <dbReference type="ChEBI" id="CHEBI:15377"/>
        <dbReference type="ChEBI" id="CHEBI:15378"/>
        <dbReference type="ChEBI" id="CHEBI:83064"/>
        <dbReference type="ChEBI" id="CHEBI:173113"/>
        <dbReference type="EC" id="3.1.4.58"/>
    </reaction>
</comment>
<evidence type="ECO:0000256" key="2">
    <source>
        <dbReference type="HAMAP-Rule" id="MF_01940"/>
    </source>
</evidence>
<gene>
    <name evidence="3" type="primary">thpR</name>
    <name evidence="3" type="ORF">RNC47_28820</name>
</gene>
<comment type="similarity">
    <text evidence="2">Belongs to the 2H phosphoesterase superfamily. ThpR family.</text>
</comment>
<dbReference type="PANTHER" id="PTHR35561:SF1">
    <property type="entry name" value="RNA 2',3'-CYCLIC PHOSPHODIESTERASE"/>
    <property type="match status" value="1"/>
</dbReference>
<evidence type="ECO:0000313" key="3">
    <source>
        <dbReference type="EMBL" id="MDT0322333.1"/>
    </source>
</evidence>
<feature type="short sequence motif" description="HXTX 2" evidence="2">
    <location>
        <begin position="129"/>
        <end position="132"/>
    </location>
</feature>
<dbReference type="PANTHER" id="PTHR35561">
    <property type="entry name" value="RNA 2',3'-CYCLIC PHOSPHODIESTERASE"/>
    <property type="match status" value="1"/>
</dbReference>
<dbReference type="InterPro" id="IPR004175">
    <property type="entry name" value="RNA_CPDase"/>
</dbReference>
<dbReference type="Proteomes" id="UP001183420">
    <property type="component" value="Unassembled WGS sequence"/>
</dbReference>
<accession>A0ABU2LZ85</accession>
<dbReference type="NCBIfam" id="TIGR02258">
    <property type="entry name" value="2_5_ligase"/>
    <property type="match status" value="1"/>
</dbReference>
<evidence type="ECO:0000313" key="4">
    <source>
        <dbReference type="Proteomes" id="UP001183420"/>
    </source>
</evidence>
<feature type="active site" description="Proton donor" evidence="2">
    <location>
        <position position="45"/>
    </location>
</feature>
<keyword evidence="1 2" id="KW-0378">Hydrolase</keyword>
<dbReference type="SUPFAM" id="SSF55144">
    <property type="entry name" value="LigT-like"/>
    <property type="match status" value="1"/>
</dbReference>
<comment type="caution">
    <text evidence="2">Lacks conserved residue(s) required for the propagation of feature annotation.</text>
</comment>
<comment type="function">
    <text evidence="2">Hydrolyzes RNA 2',3'-cyclic phosphodiester to an RNA 2'-phosphomonoester.</text>
</comment>
<dbReference type="EC" id="3.1.4.58" evidence="2"/>
<dbReference type="HAMAP" id="MF_01940">
    <property type="entry name" value="RNA_CPDase"/>
    <property type="match status" value="1"/>
</dbReference>
<sequence length="199" mass="21527">MTGMRLFAAVLPPKPMLDELAVVVEELHRLPGAGRLRWTDPGGWHLVLAFFGDVPPERVPELRERLGRVAAHRARHTLWLAGGGRFAQRVLWAGVDGEVAVLRGLAAATSAAARRSGIALDDHRAYHPHLTIARGRDRVDLAPYAAALGDVAGTPWTVGEFTLLRSHLPAEGIPGQRPRYEPLASYALRPAADAGRGRA</sequence>